<evidence type="ECO:0000313" key="1">
    <source>
        <dbReference type="EMBL" id="GFH38265.1"/>
    </source>
</evidence>
<dbReference type="EMBL" id="BLLG01000015">
    <property type="protein sequence ID" value="GFH38265.1"/>
    <property type="molecule type" value="Genomic_DNA"/>
</dbReference>
<dbReference type="RefSeq" id="WP_173265880.1">
    <property type="nucleotide sequence ID" value="NZ_BLLG01000015.1"/>
</dbReference>
<sequence>MDQNQLRDLLSSAVEAEICSNEVLDLTRNAIAVESGEVPRKNLLNIYRRRFRRTEEGSALRADTQVLISFLESYPGDTLNMLSVKTKEGGSHLFLTNPSETEVLHWMRMFSR</sequence>
<accession>A0A6A0B0P1</accession>
<name>A0A6A0B0P1_9ACTN</name>
<evidence type="ECO:0000313" key="2">
    <source>
        <dbReference type="Proteomes" id="UP000484988"/>
    </source>
</evidence>
<dbReference type="Proteomes" id="UP000484988">
    <property type="component" value="Unassembled WGS sequence"/>
</dbReference>
<dbReference type="AlphaFoldDB" id="A0A6A0B0P1"/>
<keyword evidence="2" id="KW-1185">Reference proteome</keyword>
<protein>
    <submittedName>
        <fullName evidence="1">Uncharacterized protein</fullName>
    </submittedName>
</protein>
<comment type="caution">
    <text evidence="1">The sequence shown here is derived from an EMBL/GenBank/DDBJ whole genome shotgun (WGS) entry which is preliminary data.</text>
</comment>
<organism evidence="1 2">
    <name type="scientific">Streptomyces pacificus</name>
    <dbReference type="NCBI Taxonomy" id="2705029"/>
    <lineage>
        <taxon>Bacteria</taxon>
        <taxon>Bacillati</taxon>
        <taxon>Actinomycetota</taxon>
        <taxon>Actinomycetes</taxon>
        <taxon>Kitasatosporales</taxon>
        <taxon>Streptomycetaceae</taxon>
        <taxon>Streptomyces</taxon>
    </lineage>
</organism>
<gene>
    <name evidence="1" type="ORF">SCWH03_45070</name>
</gene>
<reference evidence="1 2" key="1">
    <citation type="submission" date="2020-02" db="EMBL/GenBank/DDBJ databases">
        <title>Whole Genome Shotgun Sequence of Streptomyces sp. strain CWH03.</title>
        <authorList>
            <person name="Dohra H."/>
            <person name="Kodani S."/>
            <person name="Yamamura H."/>
        </authorList>
    </citation>
    <scope>NUCLEOTIDE SEQUENCE [LARGE SCALE GENOMIC DNA]</scope>
    <source>
        <strain evidence="1 2">CWH03</strain>
    </source>
</reference>
<proteinExistence type="predicted"/>